<dbReference type="EMBL" id="JBICCN010000086">
    <property type="protein sequence ID" value="KAL3094801.1"/>
    <property type="molecule type" value="Genomic_DNA"/>
</dbReference>
<accession>A0ABD2JVY1</accession>
<name>A0ABD2JVY1_HETSC</name>
<reference evidence="2 3" key="1">
    <citation type="submission" date="2024-10" db="EMBL/GenBank/DDBJ databases">
        <authorList>
            <person name="Kim D."/>
        </authorList>
    </citation>
    <scope>NUCLEOTIDE SEQUENCE [LARGE SCALE GENOMIC DNA]</scope>
    <source>
        <strain evidence="2">Taebaek</strain>
    </source>
</reference>
<dbReference type="Proteomes" id="UP001620645">
    <property type="component" value="Unassembled WGS sequence"/>
</dbReference>
<evidence type="ECO:0000313" key="2">
    <source>
        <dbReference type="EMBL" id="KAL3094801.1"/>
    </source>
</evidence>
<dbReference type="AlphaFoldDB" id="A0ABD2JVY1"/>
<keyword evidence="1" id="KW-0732">Signal</keyword>
<evidence type="ECO:0000313" key="3">
    <source>
        <dbReference type="Proteomes" id="UP001620645"/>
    </source>
</evidence>
<organism evidence="2 3">
    <name type="scientific">Heterodera schachtii</name>
    <name type="common">Sugarbeet cyst nematode worm</name>
    <name type="synonym">Tylenchus schachtii</name>
    <dbReference type="NCBI Taxonomy" id="97005"/>
    <lineage>
        <taxon>Eukaryota</taxon>
        <taxon>Metazoa</taxon>
        <taxon>Ecdysozoa</taxon>
        <taxon>Nematoda</taxon>
        <taxon>Chromadorea</taxon>
        <taxon>Rhabditida</taxon>
        <taxon>Tylenchina</taxon>
        <taxon>Tylenchomorpha</taxon>
        <taxon>Tylenchoidea</taxon>
        <taxon>Heteroderidae</taxon>
        <taxon>Heteroderinae</taxon>
        <taxon>Heterodera</taxon>
    </lineage>
</organism>
<proteinExistence type="predicted"/>
<feature type="chain" id="PRO_5044795392" evidence="1">
    <location>
        <begin position="21"/>
        <end position="116"/>
    </location>
</feature>
<protein>
    <submittedName>
        <fullName evidence="2">Uncharacterized protein</fullName>
    </submittedName>
</protein>
<feature type="signal peptide" evidence="1">
    <location>
        <begin position="1"/>
        <end position="20"/>
    </location>
</feature>
<keyword evidence="3" id="KW-1185">Reference proteome</keyword>
<sequence length="116" mass="13133">MPFLSVVLPIFFSALLFVSATPKTEFKFFHGAEDDTSKNQLAALSAKGYEVVASAQISEPGSPSRKFMWTLEKNEAKNAMFKNLKHFLGNEKKQPLTILVNIERKMDDILRLLNKK</sequence>
<evidence type="ECO:0000256" key="1">
    <source>
        <dbReference type="SAM" id="SignalP"/>
    </source>
</evidence>
<comment type="caution">
    <text evidence="2">The sequence shown here is derived from an EMBL/GenBank/DDBJ whole genome shotgun (WGS) entry which is preliminary data.</text>
</comment>
<gene>
    <name evidence="2" type="ORF">niasHS_006096</name>
</gene>